<name>A0A811VFZ4_CERCA</name>
<reference evidence="2" key="1">
    <citation type="submission" date="2020-11" db="EMBL/GenBank/DDBJ databases">
        <authorList>
            <person name="Whitehead M."/>
        </authorList>
    </citation>
    <scope>NUCLEOTIDE SEQUENCE</scope>
    <source>
        <strain evidence="2">EGII</strain>
    </source>
</reference>
<dbReference type="Proteomes" id="UP000606786">
    <property type="component" value="Unassembled WGS sequence"/>
</dbReference>
<dbReference type="EMBL" id="CAJHJT010000056">
    <property type="protein sequence ID" value="CAD7013971.1"/>
    <property type="molecule type" value="Genomic_DNA"/>
</dbReference>
<dbReference type="KEGG" id="ccat:101451854"/>
<protein>
    <submittedName>
        <fullName evidence="2">(Mediterranean fruit fly) hypothetical protein</fullName>
    </submittedName>
</protein>
<keyword evidence="3" id="KW-1185">Reference proteome</keyword>
<evidence type="ECO:0000313" key="3">
    <source>
        <dbReference type="Proteomes" id="UP000606786"/>
    </source>
</evidence>
<evidence type="ECO:0000256" key="1">
    <source>
        <dbReference type="SAM" id="MobiDB-lite"/>
    </source>
</evidence>
<comment type="caution">
    <text evidence="2">The sequence shown here is derived from an EMBL/GenBank/DDBJ whole genome shotgun (WGS) entry which is preliminary data.</text>
</comment>
<dbReference type="AlphaFoldDB" id="A0A811VFZ4"/>
<feature type="region of interest" description="Disordered" evidence="1">
    <location>
        <begin position="244"/>
        <end position="268"/>
    </location>
</feature>
<evidence type="ECO:0000313" key="2">
    <source>
        <dbReference type="EMBL" id="CAD7013971.1"/>
    </source>
</evidence>
<proteinExistence type="predicted"/>
<sequence length="268" mass="30681">MAQPVVQMTAEQLQSLIESVRTAAVTGIINTTPPTTIQGKGSFTNCTSRFGGQRQQEAVEEFITSIVTYKELETISDADALKGLSLLFYGIASTWWQGVRKEAKTWCDAITLIREHFSPTKPAYQVYLELFERKQDNFTPIDTFICHKRALLAQLPEGRHSEEIELDLIYGLLNIKYRKNILRQDLKTFRELVEKGRVIEQNNLESEVRVPCSQRASKRSHPIDYTEVLHPRKVNRYRFQRNVQNNTNMPQAPPLTTQPLGNAVSSRQ</sequence>
<accession>A0A811VFZ4</accession>
<gene>
    <name evidence="2" type="ORF">CCAP1982_LOCUS21980</name>
</gene>
<organism evidence="2 3">
    <name type="scientific">Ceratitis capitata</name>
    <name type="common">Mediterranean fruit fly</name>
    <name type="synonym">Tephritis capitata</name>
    <dbReference type="NCBI Taxonomy" id="7213"/>
    <lineage>
        <taxon>Eukaryota</taxon>
        <taxon>Metazoa</taxon>
        <taxon>Ecdysozoa</taxon>
        <taxon>Arthropoda</taxon>
        <taxon>Hexapoda</taxon>
        <taxon>Insecta</taxon>
        <taxon>Pterygota</taxon>
        <taxon>Neoptera</taxon>
        <taxon>Endopterygota</taxon>
        <taxon>Diptera</taxon>
        <taxon>Brachycera</taxon>
        <taxon>Muscomorpha</taxon>
        <taxon>Tephritoidea</taxon>
        <taxon>Tephritidae</taxon>
        <taxon>Ceratitis</taxon>
        <taxon>Ceratitis</taxon>
    </lineage>
</organism>
<dbReference type="OrthoDB" id="8057069at2759"/>